<evidence type="ECO:0000313" key="3">
    <source>
        <dbReference type="Proteomes" id="UP000675880"/>
    </source>
</evidence>
<keyword evidence="1" id="KW-0472">Membrane</keyword>
<name>A0ABM8QF69_9BACT</name>
<organism evidence="2 3">
    <name type="scientific">Nitrospira defluvii</name>
    <dbReference type="NCBI Taxonomy" id="330214"/>
    <lineage>
        <taxon>Bacteria</taxon>
        <taxon>Pseudomonadati</taxon>
        <taxon>Nitrospirota</taxon>
        <taxon>Nitrospiria</taxon>
        <taxon>Nitrospirales</taxon>
        <taxon>Nitrospiraceae</taxon>
        <taxon>Nitrospira</taxon>
    </lineage>
</organism>
<keyword evidence="3" id="KW-1185">Reference proteome</keyword>
<keyword evidence="1" id="KW-0812">Transmembrane</keyword>
<sequence>MSAPAPKPDTTTPRTFSQMVIRTVPLHLLASILVVGGCALYSSTSMAGHGLWALVGSWSLTAVSLMLAGAGGILAGLLDAAQQTVERMEQQLRAWLHTLPAAARADGATGRPVDSVRAEYETLVEQWATRTGERLRLPRWLETLIRKALRGIIVDRFIASCTERGISLVAPQEFRNWLLAEGVSLGFMPIQDQLSWWRYLVVGLLVLLASVNLLLTLLTT</sequence>
<protein>
    <submittedName>
        <fullName evidence="2">Uncharacterized protein</fullName>
    </submittedName>
</protein>
<accession>A0ABM8QF69</accession>
<feature type="transmembrane region" description="Helical" evidence="1">
    <location>
        <begin position="196"/>
        <end position="218"/>
    </location>
</feature>
<feature type="transmembrane region" description="Helical" evidence="1">
    <location>
        <begin position="55"/>
        <end position="78"/>
    </location>
</feature>
<gene>
    <name evidence="2" type="ORF">NSPZN2_10361</name>
</gene>
<dbReference type="EMBL" id="CAJNBJ010000001">
    <property type="protein sequence ID" value="CAE6693941.1"/>
    <property type="molecule type" value="Genomic_DNA"/>
</dbReference>
<reference evidence="2 3" key="1">
    <citation type="submission" date="2021-02" db="EMBL/GenBank/DDBJ databases">
        <authorList>
            <person name="Han P."/>
        </authorList>
    </citation>
    <scope>NUCLEOTIDE SEQUENCE [LARGE SCALE GENOMIC DNA]</scope>
    <source>
        <strain evidence="2">Candidatus Nitrospira sp. ZN2</strain>
    </source>
</reference>
<dbReference type="Proteomes" id="UP000675880">
    <property type="component" value="Unassembled WGS sequence"/>
</dbReference>
<comment type="caution">
    <text evidence="2">The sequence shown here is derived from an EMBL/GenBank/DDBJ whole genome shotgun (WGS) entry which is preliminary data.</text>
</comment>
<feature type="transmembrane region" description="Helical" evidence="1">
    <location>
        <begin position="24"/>
        <end position="43"/>
    </location>
</feature>
<evidence type="ECO:0000313" key="2">
    <source>
        <dbReference type="EMBL" id="CAE6693941.1"/>
    </source>
</evidence>
<evidence type="ECO:0000256" key="1">
    <source>
        <dbReference type="SAM" id="Phobius"/>
    </source>
</evidence>
<keyword evidence="1" id="KW-1133">Transmembrane helix</keyword>
<proteinExistence type="predicted"/>
<dbReference type="RefSeq" id="WP_213040257.1">
    <property type="nucleotide sequence ID" value="NZ_CAJNBJ010000001.1"/>
</dbReference>